<dbReference type="GO" id="GO:0003723">
    <property type="term" value="F:RNA binding"/>
    <property type="evidence" value="ECO:0007669"/>
    <property type="project" value="InterPro"/>
</dbReference>
<evidence type="ECO:0000259" key="5">
    <source>
        <dbReference type="Pfam" id="PF22435"/>
    </source>
</evidence>
<dbReference type="InterPro" id="IPR051259">
    <property type="entry name" value="rRNA_Methyltransferase"/>
</dbReference>
<dbReference type="Proteomes" id="UP000184322">
    <property type="component" value="Chromosome"/>
</dbReference>
<evidence type="ECO:0000313" key="7">
    <source>
        <dbReference type="Proteomes" id="UP000184322"/>
    </source>
</evidence>
<feature type="domain" description="tRNA/rRNA methyltransferase SpoU type" evidence="4">
    <location>
        <begin position="100"/>
        <end position="236"/>
    </location>
</feature>
<keyword evidence="3" id="KW-0808">Transferase</keyword>
<reference evidence="7" key="1">
    <citation type="submission" date="2016-10" db="EMBL/GenBank/DDBJ databases">
        <authorList>
            <person name="Beylefeld A."/>
            <person name="Abolnik C."/>
        </authorList>
    </citation>
    <scope>NUCLEOTIDE SEQUENCE [LARGE SCALE GENOMIC DNA]</scope>
    <source>
        <strain evidence="7">B359_6</strain>
    </source>
</reference>
<name>A0A1L4FSJ8_9BACT</name>
<keyword evidence="7" id="KW-1185">Reference proteome</keyword>
<organism evidence="6 7">
    <name type="scientific">Mycoplasmopsis pullorum</name>
    <dbReference type="NCBI Taxonomy" id="48003"/>
    <lineage>
        <taxon>Bacteria</taxon>
        <taxon>Bacillati</taxon>
        <taxon>Mycoplasmatota</taxon>
        <taxon>Mycoplasmoidales</taxon>
        <taxon>Metamycoplasmataceae</taxon>
        <taxon>Mycoplasmopsis</taxon>
    </lineage>
</organism>
<evidence type="ECO:0000259" key="4">
    <source>
        <dbReference type="Pfam" id="PF00588"/>
    </source>
</evidence>
<dbReference type="Pfam" id="PF22435">
    <property type="entry name" value="MRM3-like_sub_bind"/>
    <property type="match status" value="1"/>
</dbReference>
<dbReference type="Gene3D" id="3.40.1280.10">
    <property type="match status" value="1"/>
</dbReference>
<comment type="similarity">
    <text evidence="1">Belongs to the class IV-like SAM-binding methyltransferase superfamily. RNA methyltransferase TrmH family.</text>
</comment>
<sequence length="242" mass="27444">MTITSKDNPLFKKILKLQQKKYRNLEKQFLVEGHHLVEEAFAAKCLRKIITTEFIEKYQSIEQIIISENLMNLLKTTVTSQKIFGICNFLKTPAKIGNNVVFLNKLQDPGNIGTIIRMCRSFDIDTLILQNCDLYNEKIIRASQGAIFKLNILSVKNTEILKELKQNSYQVFGTKLDENANKINDVDFSKIHKKVIVFGNEGAGIDQEIDGLMDKSIYIPISFESLNVACAAAIVLNKLRNG</sequence>
<dbReference type="OrthoDB" id="9794400at2"/>
<protein>
    <submittedName>
        <fullName evidence="6">Uncharacterized protein</fullName>
    </submittedName>
</protein>
<dbReference type="AlphaFoldDB" id="A0A1L4FSJ8"/>
<dbReference type="SUPFAM" id="SSF75217">
    <property type="entry name" value="alpha/beta knot"/>
    <property type="match status" value="1"/>
</dbReference>
<dbReference type="SUPFAM" id="SSF55315">
    <property type="entry name" value="L30e-like"/>
    <property type="match status" value="1"/>
</dbReference>
<dbReference type="STRING" id="48003.BLA55_02830"/>
<dbReference type="Pfam" id="PF00588">
    <property type="entry name" value="SpoU_methylase"/>
    <property type="match status" value="1"/>
</dbReference>
<dbReference type="InterPro" id="IPR029028">
    <property type="entry name" value="Alpha/beta_knot_MTases"/>
</dbReference>
<dbReference type="GO" id="GO:0032259">
    <property type="term" value="P:methylation"/>
    <property type="evidence" value="ECO:0007669"/>
    <property type="project" value="UniProtKB-KW"/>
</dbReference>
<dbReference type="InterPro" id="IPR029026">
    <property type="entry name" value="tRNA_m1G_MTases_N"/>
</dbReference>
<dbReference type="GO" id="GO:0006396">
    <property type="term" value="P:RNA processing"/>
    <property type="evidence" value="ECO:0007669"/>
    <property type="project" value="InterPro"/>
</dbReference>
<dbReference type="KEGG" id="mpul:BLA55_02830"/>
<dbReference type="CDD" id="cd18095">
    <property type="entry name" value="SpoU-like_rRNA-MTase"/>
    <property type="match status" value="1"/>
</dbReference>
<dbReference type="Gene3D" id="3.30.1330.30">
    <property type="match status" value="1"/>
</dbReference>
<evidence type="ECO:0000256" key="1">
    <source>
        <dbReference type="ARBA" id="ARBA00007228"/>
    </source>
</evidence>
<gene>
    <name evidence="6" type="ORF">BLA55_02830</name>
</gene>
<dbReference type="InterPro" id="IPR053888">
    <property type="entry name" value="MRM3-like_sub_bind"/>
</dbReference>
<dbReference type="RefSeq" id="WP_073372580.1">
    <property type="nucleotide sequence ID" value="NZ_CP017813.1"/>
</dbReference>
<dbReference type="PANTHER" id="PTHR43191:SF2">
    <property type="entry name" value="RRNA METHYLTRANSFERASE 3, MITOCHONDRIAL"/>
    <property type="match status" value="1"/>
</dbReference>
<evidence type="ECO:0000313" key="6">
    <source>
        <dbReference type="EMBL" id="APJ38576.1"/>
    </source>
</evidence>
<proteinExistence type="inferred from homology"/>
<feature type="domain" description="MRM3-like substrate binding" evidence="5">
    <location>
        <begin position="8"/>
        <end position="85"/>
    </location>
</feature>
<dbReference type="InterPro" id="IPR001537">
    <property type="entry name" value="SpoU_MeTrfase"/>
</dbReference>
<evidence type="ECO:0000256" key="2">
    <source>
        <dbReference type="ARBA" id="ARBA00022603"/>
    </source>
</evidence>
<keyword evidence="2" id="KW-0489">Methyltransferase</keyword>
<dbReference type="InterPro" id="IPR029064">
    <property type="entry name" value="Ribosomal_eL30-like_sf"/>
</dbReference>
<accession>A0A1L4FSJ8</accession>
<evidence type="ECO:0000256" key="3">
    <source>
        <dbReference type="ARBA" id="ARBA00022679"/>
    </source>
</evidence>
<dbReference type="PANTHER" id="PTHR43191">
    <property type="entry name" value="RRNA METHYLTRANSFERASE 3"/>
    <property type="match status" value="1"/>
</dbReference>
<dbReference type="EMBL" id="CP017813">
    <property type="protein sequence ID" value="APJ38576.1"/>
    <property type="molecule type" value="Genomic_DNA"/>
</dbReference>
<dbReference type="GO" id="GO:0008173">
    <property type="term" value="F:RNA methyltransferase activity"/>
    <property type="evidence" value="ECO:0007669"/>
    <property type="project" value="InterPro"/>
</dbReference>